<dbReference type="InterPro" id="IPR013783">
    <property type="entry name" value="Ig-like_fold"/>
</dbReference>
<evidence type="ECO:0000256" key="3">
    <source>
        <dbReference type="ARBA" id="ARBA00023319"/>
    </source>
</evidence>
<dbReference type="PANTHER" id="PTHR12231">
    <property type="entry name" value="CTX-RELATED TYPE I TRANSMEMBRANE PROTEIN"/>
    <property type="match status" value="1"/>
</dbReference>
<keyword evidence="3" id="KW-0393">Immunoglobulin domain</keyword>
<reference evidence="6" key="2">
    <citation type="submission" date="2020-05" db="UniProtKB">
        <authorList>
            <consortium name="EnsemblMetazoa"/>
        </authorList>
    </citation>
    <scope>IDENTIFICATION</scope>
    <source>
        <strain evidence="6">FAR1</strain>
    </source>
</reference>
<keyword evidence="7" id="KW-1185">Reference proteome</keyword>
<dbReference type="SUPFAM" id="SSF48726">
    <property type="entry name" value="Immunoglobulin"/>
    <property type="match status" value="1"/>
</dbReference>
<keyword evidence="5" id="KW-0812">Transmembrane</keyword>
<dbReference type="STRING" id="69004.A0A182QZS9"/>
<name>A0A182QZS9_9DIPT</name>
<dbReference type="Pfam" id="PF13927">
    <property type="entry name" value="Ig_3"/>
    <property type="match status" value="1"/>
</dbReference>
<dbReference type="GO" id="GO:0043005">
    <property type="term" value="C:neuron projection"/>
    <property type="evidence" value="ECO:0007669"/>
    <property type="project" value="TreeGrafter"/>
</dbReference>
<keyword evidence="5" id="KW-0472">Membrane</keyword>
<feature type="region of interest" description="Disordered" evidence="4">
    <location>
        <begin position="127"/>
        <end position="147"/>
    </location>
</feature>
<sequence length="186" mass="21154">MLWIPHQLVGVPLYFNVTLECFTEAHPTSLNYWTREDGHMIHDSKKYRTESNVGMPVYKTHMRLHIYNIQQTDYGTYKVTARTLLATLKITIIIIIIIIIIVVVVAVVTATFIVVILVVWHPHRQRHPLGHQQPNPTPTSGLTGSSTNPPVVFTTIITVSSTPRIRIPCTWMIKVPQLLPTIFCPL</sequence>
<dbReference type="EnsemblMetazoa" id="AFAF020147-RA">
    <property type="protein sequence ID" value="AFAF020147-PA"/>
    <property type="gene ID" value="AFAF020147"/>
</dbReference>
<keyword evidence="2" id="KW-1015">Disulfide bond</keyword>
<dbReference type="AlphaFoldDB" id="A0A182QZS9"/>
<evidence type="ECO:0008006" key="8">
    <source>
        <dbReference type="Google" id="ProtNLM"/>
    </source>
</evidence>
<evidence type="ECO:0000256" key="1">
    <source>
        <dbReference type="ARBA" id="ARBA00022737"/>
    </source>
</evidence>
<dbReference type="EMBL" id="AXCN02001996">
    <property type="status" value="NOT_ANNOTATED_CDS"/>
    <property type="molecule type" value="Genomic_DNA"/>
</dbReference>
<feature type="transmembrane region" description="Helical" evidence="5">
    <location>
        <begin position="90"/>
        <end position="120"/>
    </location>
</feature>
<organism evidence="6 7">
    <name type="scientific">Anopheles farauti</name>
    <dbReference type="NCBI Taxonomy" id="69004"/>
    <lineage>
        <taxon>Eukaryota</taxon>
        <taxon>Metazoa</taxon>
        <taxon>Ecdysozoa</taxon>
        <taxon>Arthropoda</taxon>
        <taxon>Hexapoda</taxon>
        <taxon>Insecta</taxon>
        <taxon>Pterygota</taxon>
        <taxon>Neoptera</taxon>
        <taxon>Endopterygota</taxon>
        <taxon>Diptera</taxon>
        <taxon>Nematocera</taxon>
        <taxon>Culicoidea</taxon>
        <taxon>Culicidae</taxon>
        <taxon>Anophelinae</taxon>
        <taxon>Anopheles</taxon>
    </lineage>
</organism>
<evidence type="ECO:0000256" key="5">
    <source>
        <dbReference type="SAM" id="Phobius"/>
    </source>
</evidence>
<feature type="compositionally biased region" description="Low complexity" evidence="4">
    <location>
        <begin position="138"/>
        <end position="147"/>
    </location>
</feature>
<evidence type="ECO:0000313" key="7">
    <source>
        <dbReference type="Proteomes" id="UP000075886"/>
    </source>
</evidence>
<proteinExistence type="predicted"/>
<dbReference type="PANTHER" id="PTHR12231:SF157">
    <property type="entry name" value="DPR-INTERACTING PROTEIN EPSILON-RELATED"/>
    <property type="match status" value="1"/>
</dbReference>
<dbReference type="Proteomes" id="UP000075886">
    <property type="component" value="Unassembled WGS sequence"/>
</dbReference>
<dbReference type="InterPro" id="IPR036179">
    <property type="entry name" value="Ig-like_dom_sf"/>
</dbReference>
<keyword evidence="5" id="KW-1133">Transmembrane helix</keyword>
<accession>A0A182QZS9</accession>
<evidence type="ECO:0000256" key="2">
    <source>
        <dbReference type="ARBA" id="ARBA00023157"/>
    </source>
</evidence>
<protein>
    <recommendedName>
        <fullName evidence="8">Ig-like domain-containing protein</fullName>
    </recommendedName>
</protein>
<reference evidence="7" key="1">
    <citation type="submission" date="2014-01" db="EMBL/GenBank/DDBJ databases">
        <title>The Genome Sequence of Anopheles farauti FAR1 (V2).</title>
        <authorList>
            <consortium name="The Broad Institute Genomics Platform"/>
            <person name="Neafsey D.E."/>
            <person name="Besansky N."/>
            <person name="Howell P."/>
            <person name="Walton C."/>
            <person name="Young S.K."/>
            <person name="Zeng Q."/>
            <person name="Gargeya S."/>
            <person name="Fitzgerald M."/>
            <person name="Haas B."/>
            <person name="Abouelleil A."/>
            <person name="Allen A.W."/>
            <person name="Alvarado L."/>
            <person name="Arachchi H.M."/>
            <person name="Berlin A.M."/>
            <person name="Chapman S.B."/>
            <person name="Gainer-Dewar J."/>
            <person name="Goldberg J."/>
            <person name="Griggs A."/>
            <person name="Gujja S."/>
            <person name="Hansen M."/>
            <person name="Howarth C."/>
            <person name="Imamovic A."/>
            <person name="Ireland A."/>
            <person name="Larimer J."/>
            <person name="McCowan C."/>
            <person name="Murphy C."/>
            <person name="Pearson M."/>
            <person name="Poon T.W."/>
            <person name="Priest M."/>
            <person name="Roberts A."/>
            <person name="Saif S."/>
            <person name="Shea T."/>
            <person name="Sisk P."/>
            <person name="Sykes S."/>
            <person name="Wortman J."/>
            <person name="Nusbaum C."/>
            <person name="Birren B."/>
        </authorList>
    </citation>
    <scope>NUCLEOTIDE SEQUENCE [LARGE SCALE GENOMIC DNA]</scope>
    <source>
        <strain evidence="7">FAR1</strain>
    </source>
</reference>
<evidence type="ECO:0000313" key="6">
    <source>
        <dbReference type="EnsemblMetazoa" id="AFAF020147-PA"/>
    </source>
</evidence>
<dbReference type="InterPro" id="IPR051170">
    <property type="entry name" value="Neural/epithelial_adhesion"/>
</dbReference>
<keyword evidence="1" id="KW-0677">Repeat</keyword>
<dbReference type="VEuPathDB" id="VectorBase:AFAF020147"/>
<evidence type="ECO:0000256" key="4">
    <source>
        <dbReference type="SAM" id="MobiDB-lite"/>
    </source>
</evidence>
<dbReference type="Gene3D" id="2.60.40.10">
    <property type="entry name" value="Immunoglobulins"/>
    <property type="match status" value="1"/>
</dbReference>